<sequence>MATCCGRPPDSGQITNSNDKSISPTLTELVSVRLNSSYDGVYTSTENAKFDSDYKAYVTGFVERTLESCAKYNGLLPGEEINIAEIETASKNLNYRRHQAMTSYKTNMWK</sequence>
<name>A0A8B6EII2_MYTGA</name>
<dbReference type="EMBL" id="UYJE01005097">
    <property type="protein sequence ID" value="VDI33862.1"/>
    <property type="molecule type" value="Genomic_DNA"/>
</dbReference>
<evidence type="ECO:0000256" key="1">
    <source>
        <dbReference type="SAM" id="MobiDB-lite"/>
    </source>
</evidence>
<feature type="region of interest" description="Disordered" evidence="1">
    <location>
        <begin position="1"/>
        <end position="21"/>
    </location>
</feature>
<reference evidence="2" key="1">
    <citation type="submission" date="2018-11" db="EMBL/GenBank/DDBJ databases">
        <authorList>
            <person name="Alioto T."/>
            <person name="Alioto T."/>
        </authorList>
    </citation>
    <scope>NUCLEOTIDE SEQUENCE</scope>
</reference>
<dbReference type="Proteomes" id="UP000596742">
    <property type="component" value="Unassembled WGS sequence"/>
</dbReference>
<feature type="compositionally biased region" description="Polar residues" evidence="1">
    <location>
        <begin position="12"/>
        <end position="21"/>
    </location>
</feature>
<proteinExistence type="predicted"/>
<keyword evidence="3" id="KW-1185">Reference proteome</keyword>
<evidence type="ECO:0000313" key="2">
    <source>
        <dbReference type="EMBL" id="VDI33862.1"/>
    </source>
</evidence>
<accession>A0A8B6EII2</accession>
<dbReference type="AlphaFoldDB" id="A0A8B6EII2"/>
<organism evidence="2 3">
    <name type="scientific">Mytilus galloprovincialis</name>
    <name type="common">Mediterranean mussel</name>
    <dbReference type="NCBI Taxonomy" id="29158"/>
    <lineage>
        <taxon>Eukaryota</taxon>
        <taxon>Metazoa</taxon>
        <taxon>Spiralia</taxon>
        <taxon>Lophotrochozoa</taxon>
        <taxon>Mollusca</taxon>
        <taxon>Bivalvia</taxon>
        <taxon>Autobranchia</taxon>
        <taxon>Pteriomorphia</taxon>
        <taxon>Mytilida</taxon>
        <taxon>Mytiloidea</taxon>
        <taxon>Mytilidae</taxon>
        <taxon>Mytilinae</taxon>
        <taxon>Mytilus</taxon>
    </lineage>
</organism>
<protein>
    <submittedName>
        <fullName evidence="2">Uncharacterized protein</fullName>
    </submittedName>
</protein>
<evidence type="ECO:0000313" key="3">
    <source>
        <dbReference type="Proteomes" id="UP000596742"/>
    </source>
</evidence>
<gene>
    <name evidence="2" type="ORF">MGAL_10B051257</name>
</gene>
<comment type="caution">
    <text evidence="2">The sequence shown here is derived from an EMBL/GenBank/DDBJ whole genome shotgun (WGS) entry which is preliminary data.</text>
</comment>